<dbReference type="PANTHER" id="PTHR11054">
    <property type="entry name" value="6-PHOSPHOGLUCONOLACTONASE"/>
    <property type="match status" value="1"/>
</dbReference>
<evidence type="ECO:0000259" key="7">
    <source>
        <dbReference type="Pfam" id="PF01182"/>
    </source>
</evidence>
<comment type="pathway">
    <text evidence="2 6">Carbohydrate degradation; pentose phosphate pathway; D-ribulose 5-phosphate from D-glucose 6-phosphate (oxidative stage): step 2/3.</text>
</comment>
<proteinExistence type="inferred from homology"/>
<name>A0A1V9XX73_9ACAR</name>
<dbReference type="PANTHER" id="PTHR11054:SF0">
    <property type="entry name" value="6-PHOSPHOGLUCONOLACTONASE"/>
    <property type="match status" value="1"/>
</dbReference>
<dbReference type="InParanoid" id="A0A1V9XX73"/>
<protein>
    <recommendedName>
        <fullName evidence="4 6">6-phosphogluconolactonase</fullName>
        <shortName evidence="6">6PGL</shortName>
        <ecNumber evidence="4 6">3.1.1.31</ecNumber>
    </recommendedName>
</protein>
<dbReference type="GO" id="GO:0017057">
    <property type="term" value="F:6-phosphogluconolactonase activity"/>
    <property type="evidence" value="ECO:0007669"/>
    <property type="project" value="UniProtKB-UniRule"/>
</dbReference>
<gene>
    <name evidence="8" type="ORF">BIW11_06669</name>
</gene>
<comment type="similarity">
    <text evidence="3 6">Belongs to the glucosamine/galactosamine-6-phosphate isomerase family. 6-phosphogluconolactonase subfamily.</text>
</comment>
<dbReference type="FunFam" id="3.40.50.1360:FF:000005">
    <property type="entry name" value="6-phosphogluconolactonase"/>
    <property type="match status" value="1"/>
</dbReference>
<organism evidence="8 9">
    <name type="scientific">Tropilaelaps mercedesae</name>
    <dbReference type="NCBI Taxonomy" id="418985"/>
    <lineage>
        <taxon>Eukaryota</taxon>
        <taxon>Metazoa</taxon>
        <taxon>Ecdysozoa</taxon>
        <taxon>Arthropoda</taxon>
        <taxon>Chelicerata</taxon>
        <taxon>Arachnida</taxon>
        <taxon>Acari</taxon>
        <taxon>Parasitiformes</taxon>
        <taxon>Mesostigmata</taxon>
        <taxon>Gamasina</taxon>
        <taxon>Dermanyssoidea</taxon>
        <taxon>Laelapidae</taxon>
        <taxon>Tropilaelaps</taxon>
    </lineage>
</organism>
<evidence type="ECO:0000256" key="3">
    <source>
        <dbReference type="ARBA" id="ARBA00010662"/>
    </source>
</evidence>
<dbReference type="SUPFAM" id="SSF100950">
    <property type="entry name" value="NagB/RpiA/CoA transferase-like"/>
    <property type="match status" value="1"/>
</dbReference>
<evidence type="ECO:0000256" key="5">
    <source>
        <dbReference type="ARBA" id="ARBA00022801"/>
    </source>
</evidence>
<evidence type="ECO:0000256" key="2">
    <source>
        <dbReference type="ARBA" id="ARBA00004961"/>
    </source>
</evidence>
<keyword evidence="9" id="KW-1185">Reference proteome</keyword>
<dbReference type="EMBL" id="MNPL01002702">
    <property type="protein sequence ID" value="OQR78041.1"/>
    <property type="molecule type" value="Genomic_DNA"/>
</dbReference>
<dbReference type="Proteomes" id="UP000192247">
    <property type="component" value="Unassembled WGS sequence"/>
</dbReference>
<comment type="function">
    <text evidence="6">Hydrolysis of 6-phosphogluconolactone to 6-phosphogluconate.</text>
</comment>
<dbReference type="InterPro" id="IPR037171">
    <property type="entry name" value="NagB/RpiA_transferase-like"/>
</dbReference>
<dbReference type="GO" id="GO:0005975">
    <property type="term" value="P:carbohydrate metabolic process"/>
    <property type="evidence" value="ECO:0007669"/>
    <property type="project" value="UniProtKB-UniRule"/>
</dbReference>
<dbReference type="Gene3D" id="3.40.50.1360">
    <property type="match status" value="1"/>
</dbReference>
<evidence type="ECO:0000256" key="1">
    <source>
        <dbReference type="ARBA" id="ARBA00000832"/>
    </source>
</evidence>
<dbReference type="CDD" id="cd01400">
    <property type="entry name" value="6PGL"/>
    <property type="match status" value="1"/>
</dbReference>
<feature type="domain" description="Glucosamine/galactosamine-6-phosphate isomerase" evidence="7">
    <location>
        <begin position="9"/>
        <end position="230"/>
    </location>
</feature>
<dbReference type="AlphaFoldDB" id="A0A1V9XX73"/>
<dbReference type="UniPathway" id="UPA00115">
    <property type="reaction ID" value="UER00409"/>
</dbReference>
<dbReference type="NCBIfam" id="TIGR01198">
    <property type="entry name" value="pgl"/>
    <property type="match status" value="1"/>
</dbReference>
<evidence type="ECO:0000256" key="6">
    <source>
        <dbReference type="RuleBase" id="RU365095"/>
    </source>
</evidence>
<evidence type="ECO:0000313" key="8">
    <source>
        <dbReference type="EMBL" id="OQR78041.1"/>
    </source>
</evidence>
<dbReference type="GO" id="GO:0006098">
    <property type="term" value="P:pentose-phosphate shunt"/>
    <property type="evidence" value="ECO:0007669"/>
    <property type="project" value="UniProtKB-UniPathway"/>
</dbReference>
<keyword evidence="5 6" id="KW-0378">Hydrolase</keyword>
<accession>A0A1V9XX73</accession>
<dbReference type="OrthoDB" id="432544at2759"/>
<dbReference type="STRING" id="418985.A0A1V9XX73"/>
<dbReference type="InterPro" id="IPR005900">
    <property type="entry name" value="6-phosphogluconolactonase_DevB"/>
</dbReference>
<dbReference type="FunCoup" id="A0A1V9XX73">
    <property type="interactions" value="1153"/>
</dbReference>
<reference evidence="8 9" key="1">
    <citation type="journal article" date="2017" name="Gigascience">
        <title>Draft genome of the honey bee ectoparasitic mite, Tropilaelaps mercedesae, is shaped by the parasitic life history.</title>
        <authorList>
            <person name="Dong X."/>
            <person name="Armstrong S.D."/>
            <person name="Xia D."/>
            <person name="Makepeace B.L."/>
            <person name="Darby A.C."/>
            <person name="Kadowaki T."/>
        </authorList>
    </citation>
    <scope>NUCLEOTIDE SEQUENCE [LARGE SCALE GENOMIC DNA]</scope>
    <source>
        <strain evidence="8">Wuxi-XJTLU</strain>
    </source>
</reference>
<dbReference type="EC" id="3.1.1.31" evidence="4 6"/>
<dbReference type="InterPro" id="IPR039104">
    <property type="entry name" value="6PGL"/>
</dbReference>
<comment type="caution">
    <text evidence="8">The sequence shown here is derived from an EMBL/GenBank/DDBJ whole genome shotgun (WGS) entry which is preliminary data.</text>
</comment>
<evidence type="ECO:0000256" key="4">
    <source>
        <dbReference type="ARBA" id="ARBA00013198"/>
    </source>
</evidence>
<comment type="catalytic activity">
    <reaction evidence="1 6">
        <text>6-phospho-D-glucono-1,5-lactone + H2O = 6-phospho-D-gluconate + H(+)</text>
        <dbReference type="Rhea" id="RHEA:12556"/>
        <dbReference type="ChEBI" id="CHEBI:15377"/>
        <dbReference type="ChEBI" id="CHEBI:15378"/>
        <dbReference type="ChEBI" id="CHEBI:57955"/>
        <dbReference type="ChEBI" id="CHEBI:58759"/>
        <dbReference type="EC" id="3.1.1.31"/>
    </reaction>
</comment>
<dbReference type="Pfam" id="PF01182">
    <property type="entry name" value="Glucosamine_iso"/>
    <property type="match status" value="1"/>
</dbReference>
<evidence type="ECO:0000313" key="9">
    <source>
        <dbReference type="Proteomes" id="UP000192247"/>
    </source>
</evidence>
<dbReference type="InterPro" id="IPR006148">
    <property type="entry name" value="Glc/Gal-6P_isomerase"/>
</dbReference>
<sequence length="245" mass="26867">MSRVYVADDKKGVTDKVTSLFEEALTKPRTGAEGFFTVGLSGGSAVTITIHVLKQLHIDDFQKWRFFFCDERLVPFEHPESTFGAFRSLISSVPGLSEAFFVPINPALPLDDCERDYALRLKQFFPGRKLPDLDICVLGMGPDGHTCSLFPHHDLLAESKRWVAAIADSPKPPMQRVTFTLPVLNGSKNVIFIVTGESKAAALRAILAGLPDNPALPASLVHPNPGLLHWVCDKPAAAAYMKELL</sequence>